<dbReference type="PANTHER" id="PTHR47153">
    <property type="entry name" value="LACTATE UTILIZATION PROTEIN B"/>
    <property type="match status" value="1"/>
</dbReference>
<feature type="domain" description="4Fe-4S ferredoxin-type" evidence="8">
    <location>
        <begin position="357"/>
        <end position="388"/>
    </location>
</feature>
<dbReference type="PANTHER" id="PTHR47153:SF2">
    <property type="entry name" value="LACTATE UTILIZATION PROTEIN B"/>
    <property type="match status" value="1"/>
</dbReference>
<protein>
    <submittedName>
        <fullName evidence="9">Iron-sulfur cluster-binding protein</fullName>
    </submittedName>
</protein>
<evidence type="ECO:0000256" key="3">
    <source>
        <dbReference type="ARBA" id="ARBA00022723"/>
    </source>
</evidence>
<dbReference type="GO" id="GO:0006089">
    <property type="term" value="P:lactate metabolic process"/>
    <property type="evidence" value="ECO:0007669"/>
    <property type="project" value="InterPro"/>
</dbReference>
<dbReference type="NCBIfam" id="TIGR00273">
    <property type="entry name" value="LutB/LldF family L-lactate oxidation iron-sulfur protein"/>
    <property type="match status" value="1"/>
</dbReference>
<evidence type="ECO:0000256" key="6">
    <source>
        <dbReference type="ARBA" id="ARBA00023004"/>
    </source>
</evidence>
<dbReference type="SUPFAM" id="SSF100950">
    <property type="entry name" value="NagB/RpiA/CoA transferase-like"/>
    <property type="match status" value="1"/>
</dbReference>
<dbReference type="InterPro" id="IPR037171">
    <property type="entry name" value="NagB/RpiA_transferase-like"/>
</dbReference>
<dbReference type="AlphaFoldDB" id="A0A7C4ARB1"/>
<dbReference type="Pfam" id="PF13183">
    <property type="entry name" value="Fer4_8"/>
    <property type="match status" value="1"/>
</dbReference>
<dbReference type="Pfam" id="PF02589">
    <property type="entry name" value="LUD_dom"/>
    <property type="match status" value="1"/>
</dbReference>
<dbReference type="EMBL" id="DTGT01000146">
    <property type="protein sequence ID" value="HGH60564.1"/>
    <property type="molecule type" value="Genomic_DNA"/>
</dbReference>
<reference evidence="9" key="1">
    <citation type="journal article" date="2020" name="mSystems">
        <title>Genome- and Community-Level Interaction Insights into Carbon Utilization and Element Cycling Functions of Hydrothermarchaeota in Hydrothermal Sediment.</title>
        <authorList>
            <person name="Zhou Z."/>
            <person name="Liu Y."/>
            <person name="Xu W."/>
            <person name="Pan J."/>
            <person name="Luo Z.H."/>
            <person name="Li M."/>
        </authorList>
    </citation>
    <scope>NUCLEOTIDE SEQUENCE [LARGE SCALE GENOMIC DNA]</scope>
    <source>
        <strain evidence="9">SpSt-769</strain>
    </source>
</reference>
<dbReference type="PROSITE" id="PS00198">
    <property type="entry name" value="4FE4S_FER_1"/>
    <property type="match status" value="1"/>
</dbReference>
<evidence type="ECO:0000256" key="7">
    <source>
        <dbReference type="ARBA" id="ARBA00023014"/>
    </source>
</evidence>
<evidence type="ECO:0000256" key="1">
    <source>
        <dbReference type="ARBA" id="ARBA00022448"/>
    </source>
</evidence>
<dbReference type="GO" id="GO:0046872">
    <property type="term" value="F:metal ion binding"/>
    <property type="evidence" value="ECO:0007669"/>
    <property type="project" value="UniProtKB-KW"/>
</dbReference>
<evidence type="ECO:0000256" key="4">
    <source>
        <dbReference type="ARBA" id="ARBA00022737"/>
    </source>
</evidence>
<dbReference type="Gene3D" id="3.40.50.10420">
    <property type="entry name" value="NagB/RpiA/CoA transferase-like"/>
    <property type="match status" value="1"/>
</dbReference>
<keyword evidence="4" id="KW-0677">Repeat</keyword>
<keyword evidence="1" id="KW-0813">Transport</keyword>
<feature type="domain" description="4Fe-4S ferredoxin-type" evidence="8">
    <location>
        <begin position="306"/>
        <end position="336"/>
    </location>
</feature>
<dbReference type="InterPro" id="IPR009051">
    <property type="entry name" value="Helical_ferredxn"/>
</dbReference>
<keyword evidence="5" id="KW-0249">Electron transport</keyword>
<keyword evidence="6" id="KW-0408">Iron</keyword>
<dbReference type="GO" id="GO:0051539">
    <property type="term" value="F:4 iron, 4 sulfur cluster binding"/>
    <property type="evidence" value="ECO:0007669"/>
    <property type="project" value="UniProtKB-KW"/>
</dbReference>
<dbReference type="PROSITE" id="PS51379">
    <property type="entry name" value="4FE4S_FER_2"/>
    <property type="match status" value="2"/>
</dbReference>
<keyword evidence="7" id="KW-0411">Iron-sulfur</keyword>
<name>A0A7C4ARB1_9BACT</name>
<dbReference type="InterPro" id="IPR024185">
    <property type="entry name" value="FTHF_cligase-like_sf"/>
</dbReference>
<gene>
    <name evidence="9" type="ORF">ENV54_04615</name>
</gene>
<dbReference type="InterPro" id="IPR017900">
    <property type="entry name" value="4Fe4S_Fe_S_CS"/>
</dbReference>
<evidence type="ECO:0000256" key="5">
    <source>
        <dbReference type="ARBA" id="ARBA00022982"/>
    </source>
</evidence>
<comment type="caution">
    <text evidence="9">The sequence shown here is derived from an EMBL/GenBank/DDBJ whole genome shotgun (WGS) entry which is preliminary data.</text>
</comment>
<evidence type="ECO:0000259" key="8">
    <source>
        <dbReference type="PROSITE" id="PS51379"/>
    </source>
</evidence>
<evidence type="ECO:0000256" key="2">
    <source>
        <dbReference type="ARBA" id="ARBA00022485"/>
    </source>
</evidence>
<dbReference type="Gene3D" id="1.10.1060.10">
    <property type="entry name" value="Alpha-helical ferredoxin"/>
    <property type="match status" value="1"/>
</dbReference>
<keyword evidence="3" id="KW-0479">Metal-binding</keyword>
<dbReference type="SUPFAM" id="SSF46548">
    <property type="entry name" value="alpha-helical ferredoxin"/>
    <property type="match status" value="1"/>
</dbReference>
<keyword evidence="2" id="KW-0004">4Fe-4S</keyword>
<dbReference type="InterPro" id="IPR004452">
    <property type="entry name" value="LutB/LldF"/>
</dbReference>
<dbReference type="InterPro" id="IPR003741">
    <property type="entry name" value="LUD_dom"/>
</dbReference>
<proteinExistence type="predicted"/>
<accession>A0A7C4ARB1</accession>
<sequence length="452" mass="49146">MNAPEVLENVSAFSFRKASSACLRDPVLRQAVRKATDLLGLKRSQGLERVPWETWREKASEIRSYTVDHLSQLVDAFAVSATSAGAVVYRAENAEDACSAVYHILKDREASRVVKAKSMITEEIGLNHYLKDRGINVVETDLGEFIIQLAGERPSHILGPAIHKTRTQVGRLFEEELGVPFCDDPERLTRIARVKLREVFLAAHAGITGANFALADTGSLMLFTNEGNGRMVTTLPPLHVAVLSVEKILPSISNAPLLANLLPRSATGQPLSSYLSVITGKRRPGDATGPTELHIVLLDNGRSRIAKGHFKSILKCIRCSACLNVCPVYAAVGGHAYGSVYSGPMGIILTVLLKGMQDFHSILDACTLCGACSEVCPVKVPLKEMISDLRQIRIEQGFTPLAESASMKGIGLTTGSSTPYRVARKALPHLWPLLTSVLKGNRLDRLPTPRKQ</sequence>
<organism evidence="9">
    <name type="scientific">Desulfomonile tiedjei</name>
    <dbReference type="NCBI Taxonomy" id="2358"/>
    <lineage>
        <taxon>Bacteria</taxon>
        <taxon>Pseudomonadati</taxon>
        <taxon>Thermodesulfobacteriota</taxon>
        <taxon>Desulfomonilia</taxon>
        <taxon>Desulfomonilales</taxon>
        <taxon>Desulfomonilaceae</taxon>
        <taxon>Desulfomonile</taxon>
    </lineage>
</organism>
<evidence type="ECO:0000313" key="9">
    <source>
        <dbReference type="EMBL" id="HGH60564.1"/>
    </source>
</evidence>
<dbReference type="InterPro" id="IPR017896">
    <property type="entry name" value="4Fe4S_Fe-S-bd"/>
</dbReference>